<dbReference type="InterPro" id="IPR007329">
    <property type="entry name" value="FMN-bd"/>
</dbReference>
<evidence type="ECO:0000256" key="2">
    <source>
        <dbReference type="ARBA" id="ARBA00022553"/>
    </source>
</evidence>
<evidence type="ECO:0000313" key="7">
    <source>
        <dbReference type="EMBL" id="GAG30217.1"/>
    </source>
</evidence>
<evidence type="ECO:0000256" key="1">
    <source>
        <dbReference type="ARBA" id="ARBA00022448"/>
    </source>
</evidence>
<keyword evidence="2" id="KW-0597">Phosphoprotein</keyword>
<comment type="caution">
    <text evidence="7">The sequence shown here is derived from an EMBL/GenBank/DDBJ whole genome shotgun (WGS) entry which is preliminary data.</text>
</comment>
<dbReference type="PANTHER" id="PTHR36118">
    <property type="entry name" value="ION-TRANSLOCATING OXIDOREDUCTASE COMPLEX SUBUNIT G"/>
    <property type="match status" value="1"/>
</dbReference>
<keyword evidence="3" id="KW-0285">Flavoprotein</keyword>
<dbReference type="GO" id="GO:0010181">
    <property type="term" value="F:FMN binding"/>
    <property type="evidence" value="ECO:0007669"/>
    <property type="project" value="InterPro"/>
</dbReference>
<accession>X0X465</accession>
<dbReference type="InterPro" id="IPR010209">
    <property type="entry name" value="Ion_transpt_RnfG/RsxG"/>
</dbReference>
<feature type="domain" description="FMN-binding" evidence="6">
    <location>
        <begin position="6"/>
        <end position="67"/>
    </location>
</feature>
<evidence type="ECO:0000256" key="3">
    <source>
        <dbReference type="ARBA" id="ARBA00022630"/>
    </source>
</evidence>
<dbReference type="PANTHER" id="PTHR36118:SF1">
    <property type="entry name" value="ION-TRANSLOCATING OXIDOREDUCTASE COMPLEX SUBUNIT G"/>
    <property type="match status" value="1"/>
</dbReference>
<dbReference type="Pfam" id="PF04205">
    <property type="entry name" value="FMN_bind"/>
    <property type="match status" value="1"/>
</dbReference>
<keyword evidence="5" id="KW-0249">Electron transport</keyword>
<sequence length="72" mass="8056">DLRIDRTPGLGAKITSEPFRDQFKELLVLPFVELVKGETKESNQIQAITGATISSQAVVDILNKTIKEMREK</sequence>
<name>X0X465_9ZZZZ</name>
<evidence type="ECO:0000259" key="6">
    <source>
        <dbReference type="Pfam" id="PF04205"/>
    </source>
</evidence>
<organism evidence="7">
    <name type="scientific">marine sediment metagenome</name>
    <dbReference type="NCBI Taxonomy" id="412755"/>
    <lineage>
        <taxon>unclassified sequences</taxon>
        <taxon>metagenomes</taxon>
        <taxon>ecological metagenomes</taxon>
    </lineage>
</organism>
<keyword evidence="1" id="KW-0813">Transport</keyword>
<gene>
    <name evidence="7" type="ORF">S01H1_64566</name>
</gene>
<dbReference type="EMBL" id="BARS01042563">
    <property type="protein sequence ID" value="GAG30217.1"/>
    <property type="molecule type" value="Genomic_DNA"/>
</dbReference>
<reference evidence="7" key="1">
    <citation type="journal article" date="2014" name="Front. Microbiol.">
        <title>High frequency of phylogenetically diverse reductive dehalogenase-homologous genes in deep subseafloor sedimentary metagenomes.</title>
        <authorList>
            <person name="Kawai M."/>
            <person name="Futagami T."/>
            <person name="Toyoda A."/>
            <person name="Takaki Y."/>
            <person name="Nishi S."/>
            <person name="Hori S."/>
            <person name="Arai W."/>
            <person name="Tsubouchi T."/>
            <person name="Morono Y."/>
            <person name="Uchiyama I."/>
            <person name="Ito T."/>
            <person name="Fujiyama A."/>
            <person name="Inagaki F."/>
            <person name="Takami H."/>
        </authorList>
    </citation>
    <scope>NUCLEOTIDE SEQUENCE</scope>
    <source>
        <strain evidence="7">Expedition CK06-06</strain>
    </source>
</reference>
<protein>
    <recommendedName>
        <fullName evidence="6">FMN-binding domain-containing protein</fullName>
    </recommendedName>
</protein>
<feature type="non-terminal residue" evidence="7">
    <location>
        <position position="1"/>
    </location>
</feature>
<dbReference type="GO" id="GO:0005886">
    <property type="term" value="C:plasma membrane"/>
    <property type="evidence" value="ECO:0007669"/>
    <property type="project" value="InterPro"/>
</dbReference>
<evidence type="ECO:0000256" key="5">
    <source>
        <dbReference type="ARBA" id="ARBA00022982"/>
    </source>
</evidence>
<dbReference type="AlphaFoldDB" id="X0X465"/>
<proteinExistence type="predicted"/>
<dbReference type="GO" id="GO:0009055">
    <property type="term" value="F:electron transfer activity"/>
    <property type="evidence" value="ECO:0007669"/>
    <property type="project" value="InterPro"/>
</dbReference>
<evidence type="ECO:0000256" key="4">
    <source>
        <dbReference type="ARBA" id="ARBA00022643"/>
    </source>
</evidence>
<dbReference type="GO" id="GO:0022900">
    <property type="term" value="P:electron transport chain"/>
    <property type="evidence" value="ECO:0007669"/>
    <property type="project" value="InterPro"/>
</dbReference>
<keyword evidence="4" id="KW-0288">FMN</keyword>